<gene>
    <name evidence="7" type="primary">UTP6</name>
    <name evidence="7" type="ORF">IMSHALPRED_006306</name>
</gene>
<dbReference type="AlphaFoldDB" id="A0A8H3FHP9"/>
<dbReference type="SUPFAM" id="SSF48452">
    <property type="entry name" value="TPR-like"/>
    <property type="match status" value="1"/>
</dbReference>
<dbReference type="InterPro" id="IPR003107">
    <property type="entry name" value="HAT"/>
</dbReference>
<dbReference type="Proteomes" id="UP000664534">
    <property type="component" value="Unassembled WGS sequence"/>
</dbReference>
<accession>A0A8H3FHP9</accession>
<dbReference type="InterPro" id="IPR013949">
    <property type="entry name" value="Utp6"/>
</dbReference>
<dbReference type="EMBL" id="CAJPDT010000037">
    <property type="protein sequence ID" value="CAF9924799.1"/>
    <property type="molecule type" value="Genomic_DNA"/>
</dbReference>
<evidence type="ECO:0000256" key="2">
    <source>
        <dbReference type="ARBA" id="ARBA00010734"/>
    </source>
</evidence>
<comment type="similarity">
    <text evidence="2">Belongs to the UTP6 family.</text>
</comment>
<dbReference type="GO" id="GO:0034388">
    <property type="term" value="C:Pwp2p-containing subcomplex of 90S preribosome"/>
    <property type="evidence" value="ECO:0007669"/>
    <property type="project" value="TreeGrafter"/>
</dbReference>
<sequence>MAGASDKVRFFQEQSVPELQEFARKKIFTKGEIASIARKRSNFEHILNARGSKPQDYAQYAEYEMNLESLRRKRVRRFGVKISNHTGQRRISSILDRATKKFPGDIGLWMQYIALAENSGSNKKVSRLLTDVLRLHPTKPELWIYAATKRGTDIVEARSYMQRGLRLCANSEELWIEYARLEMIHAVKIAGRRRVLGLDVERAAEKSRQNSVDDDEDLITLPAITAEDIMPAQRASDGMEQEALERLSTSPALSGAIPRAIFDAAMKHFKASNELCERFFDVVAEFCEVPCQESILSHIMDTLRTIAPESPGTLIRWIEQPLIGIDVTSPEFPGLFGRSLDRIKKSFETLTPISSAQQTSRPISVLGQQVIAWMQKYQDEDLDADVRKVIRITIRKVESISGRL</sequence>
<evidence type="ECO:0000259" key="6">
    <source>
        <dbReference type="Pfam" id="PF08640"/>
    </source>
</evidence>
<organism evidence="7 8">
    <name type="scientific">Imshaugia aleurites</name>
    <dbReference type="NCBI Taxonomy" id="172621"/>
    <lineage>
        <taxon>Eukaryota</taxon>
        <taxon>Fungi</taxon>
        <taxon>Dikarya</taxon>
        <taxon>Ascomycota</taxon>
        <taxon>Pezizomycotina</taxon>
        <taxon>Lecanoromycetes</taxon>
        <taxon>OSLEUM clade</taxon>
        <taxon>Lecanoromycetidae</taxon>
        <taxon>Lecanorales</taxon>
        <taxon>Lecanorineae</taxon>
        <taxon>Parmeliaceae</taxon>
        <taxon>Imshaugia</taxon>
    </lineage>
</organism>
<dbReference type="SMART" id="SM00386">
    <property type="entry name" value="HAT"/>
    <property type="match status" value="3"/>
</dbReference>
<protein>
    <submittedName>
        <fullName evidence="7">U3 snoRNP protein</fullName>
    </submittedName>
</protein>
<feature type="domain" description="U3 small nucleolar RNA-associated protein 6 N-terminal" evidence="6">
    <location>
        <begin position="13"/>
        <end position="86"/>
    </location>
</feature>
<dbReference type="PANTHER" id="PTHR23271">
    <property type="entry name" value="HEPATOCELLULAR CARCINOMA-ASSOCIATED ANTIGEN 66"/>
    <property type="match status" value="1"/>
</dbReference>
<reference evidence="7" key="1">
    <citation type="submission" date="2021-03" db="EMBL/GenBank/DDBJ databases">
        <authorList>
            <person name="Tagirdzhanova G."/>
        </authorList>
    </citation>
    <scope>NUCLEOTIDE SEQUENCE</scope>
</reference>
<dbReference type="Pfam" id="PF08640">
    <property type="entry name" value="U3_assoc_6"/>
    <property type="match status" value="1"/>
</dbReference>
<comment type="caution">
    <text evidence="7">The sequence shown here is derived from an EMBL/GenBank/DDBJ whole genome shotgun (WGS) entry which is preliminary data.</text>
</comment>
<dbReference type="GO" id="GO:0030515">
    <property type="term" value="F:snoRNA binding"/>
    <property type="evidence" value="ECO:0007669"/>
    <property type="project" value="InterPro"/>
</dbReference>
<evidence type="ECO:0000256" key="4">
    <source>
        <dbReference type="ARBA" id="ARBA00022737"/>
    </source>
</evidence>
<proteinExistence type="inferred from homology"/>
<keyword evidence="5" id="KW-0539">Nucleus</keyword>
<dbReference type="Gene3D" id="1.25.40.10">
    <property type="entry name" value="Tetratricopeptide repeat domain"/>
    <property type="match status" value="1"/>
</dbReference>
<evidence type="ECO:0000313" key="8">
    <source>
        <dbReference type="Proteomes" id="UP000664534"/>
    </source>
</evidence>
<keyword evidence="8" id="KW-1185">Reference proteome</keyword>
<keyword evidence="3" id="KW-0698">rRNA processing</keyword>
<dbReference type="InterPro" id="IPR055347">
    <property type="entry name" value="UTP6_N"/>
</dbReference>
<dbReference type="InterPro" id="IPR011990">
    <property type="entry name" value="TPR-like_helical_dom_sf"/>
</dbReference>
<dbReference type="OrthoDB" id="28112at2759"/>
<comment type="subcellular location">
    <subcellularLocation>
        <location evidence="1">Nucleus</location>
        <location evidence="1">Nucleolus</location>
    </subcellularLocation>
</comment>
<keyword evidence="4" id="KW-0677">Repeat</keyword>
<dbReference type="PANTHER" id="PTHR23271:SF1">
    <property type="entry name" value="U3 SMALL NUCLEOLAR RNA-ASSOCIATED PROTEIN 6 HOMOLOG"/>
    <property type="match status" value="1"/>
</dbReference>
<evidence type="ECO:0000256" key="5">
    <source>
        <dbReference type="ARBA" id="ARBA00023242"/>
    </source>
</evidence>
<evidence type="ECO:0000256" key="3">
    <source>
        <dbReference type="ARBA" id="ARBA00022552"/>
    </source>
</evidence>
<name>A0A8H3FHP9_9LECA</name>
<dbReference type="GO" id="GO:0032040">
    <property type="term" value="C:small-subunit processome"/>
    <property type="evidence" value="ECO:0007669"/>
    <property type="project" value="TreeGrafter"/>
</dbReference>
<evidence type="ECO:0000313" key="7">
    <source>
        <dbReference type="EMBL" id="CAF9924799.1"/>
    </source>
</evidence>
<dbReference type="GO" id="GO:0000462">
    <property type="term" value="P:maturation of SSU-rRNA from tricistronic rRNA transcript (SSU-rRNA, 5.8S rRNA, LSU-rRNA)"/>
    <property type="evidence" value="ECO:0007669"/>
    <property type="project" value="InterPro"/>
</dbReference>
<evidence type="ECO:0000256" key="1">
    <source>
        <dbReference type="ARBA" id="ARBA00004604"/>
    </source>
</evidence>